<dbReference type="Proteomes" id="UP001283361">
    <property type="component" value="Unassembled WGS sequence"/>
</dbReference>
<gene>
    <name evidence="1" type="ORF">RRG08_017382</name>
</gene>
<comment type="caution">
    <text evidence="1">The sequence shown here is derived from an EMBL/GenBank/DDBJ whole genome shotgun (WGS) entry which is preliminary data.</text>
</comment>
<evidence type="ECO:0000313" key="1">
    <source>
        <dbReference type="EMBL" id="KAK3778050.1"/>
    </source>
</evidence>
<dbReference type="EMBL" id="JAWDGP010003025">
    <property type="protein sequence ID" value="KAK3778050.1"/>
    <property type="molecule type" value="Genomic_DNA"/>
</dbReference>
<sequence length="141" mass="15908">MTVGKAVEDRNTTMLEDWIRPVEMSQSSYWVEPLIVKGTIYLDLFSTPQLASLAITSSRALKSQDLQHTQQEYHQFPRQTLEMGKGLWRGIKLMEWGGIDNKRKRHASAYLYCALKDNQANTEPGLGLGVIGLQAPSLSQK</sequence>
<evidence type="ECO:0000313" key="2">
    <source>
        <dbReference type="Proteomes" id="UP001283361"/>
    </source>
</evidence>
<keyword evidence="2" id="KW-1185">Reference proteome</keyword>
<protein>
    <submittedName>
        <fullName evidence="1">Uncharacterized protein</fullName>
    </submittedName>
</protein>
<organism evidence="1 2">
    <name type="scientific">Elysia crispata</name>
    <name type="common">lettuce slug</name>
    <dbReference type="NCBI Taxonomy" id="231223"/>
    <lineage>
        <taxon>Eukaryota</taxon>
        <taxon>Metazoa</taxon>
        <taxon>Spiralia</taxon>
        <taxon>Lophotrochozoa</taxon>
        <taxon>Mollusca</taxon>
        <taxon>Gastropoda</taxon>
        <taxon>Heterobranchia</taxon>
        <taxon>Euthyneura</taxon>
        <taxon>Panpulmonata</taxon>
        <taxon>Sacoglossa</taxon>
        <taxon>Placobranchoidea</taxon>
        <taxon>Plakobranchidae</taxon>
        <taxon>Elysia</taxon>
    </lineage>
</organism>
<reference evidence="1" key="1">
    <citation type="journal article" date="2023" name="G3 (Bethesda)">
        <title>A reference genome for the long-term kleptoplast-retaining sea slug Elysia crispata morphotype clarki.</title>
        <authorList>
            <person name="Eastman K.E."/>
            <person name="Pendleton A.L."/>
            <person name="Shaikh M.A."/>
            <person name="Suttiyut T."/>
            <person name="Ogas R."/>
            <person name="Tomko P."/>
            <person name="Gavelis G."/>
            <person name="Widhalm J.R."/>
            <person name="Wisecaver J.H."/>
        </authorList>
    </citation>
    <scope>NUCLEOTIDE SEQUENCE</scope>
    <source>
        <strain evidence="1">ECLA1</strain>
    </source>
</reference>
<dbReference type="AlphaFoldDB" id="A0AAE1DQ19"/>
<accession>A0AAE1DQ19</accession>
<proteinExistence type="predicted"/>
<name>A0AAE1DQ19_9GAST</name>